<dbReference type="KEGG" id="fls:GLV81_04165"/>
<organism evidence="1 2">
    <name type="scientific">Phnomibacter ginsenosidimutans</name>
    <dbReference type="NCBI Taxonomy" id="2676868"/>
    <lineage>
        <taxon>Bacteria</taxon>
        <taxon>Pseudomonadati</taxon>
        <taxon>Bacteroidota</taxon>
        <taxon>Chitinophagia</taxon>
        <taxon>Chitinophagales</taxon>
        <taxon>Chitinophagaceae</taxon>
        <taxon>Phnomibacter</taxon>
    </lineage>
</organism>
<reference evidence="1 2" key="1">
    <citation type="submission" date="2019-11" db="EMBL/GenBank/DDBJ databases">
        <authorList>
            <person name="Im W.T."/>
        </authorList>
    </citation>
    <scope>NUCLEOTIDE SEQUENCE [LARGE SCALE GENOMIC DNA]</scope>
    <source>
        <strain evidence="1 2">SB-02</strain>
    </source>
</reference>
<gene>
    <name evidence="1" type="ORF">GLV81_04165</name>
</gene>
<evidence type="ECO:0000313" key="2">
    <source>
        <dbReference type="Proteomes" id="UP000426027"/>
    </source>
</evidence>
<sequence>MTIDSTGQVGIGTINPLQTLHVNGSAYIAGYLGIGTSAPDYAFQNLYGYNHMAYGLGLGTVPNSNYLLDVGSGPARFQSDVRINGILNPNNALAIGNNTSIEGSLTVNAGKGVAFNANSGTNLRIYQFTTATFNAVLAGHAISAEGSIAFNGGFSGVPRVFVGDIDVTGGTVGQLYMVQLQLYGCSTTSGVTSCKARLINNSENPVNYSITWNCIAIGY</sequence>
<evidence type="ECO:0000313" key="1">
    <source>
        <dbReference type="EMBL" id="QGW27398.1"/>
    </source>
</evidence>
<name>A0A6I6GI65_9BACT</name>
<dbReference type="Proteomes" id="UP000426027">
    <property type="component" value="Chromosome"/>
</dbReference>
<accession>A0A6I6GI65</accession>
<dbReference type="AlphaFoldDB" id="A0A6I6GI65"/>
<dbReference type="EMBL" id="CP046566">
    <property type="protein sequence ID" value="QGW27398.1"/>
    <property type="molecule type" value="Genomic_DNA"/>
</dbReference>
<protein>
    <submittedName>
        <fullName evidence="1">Uncharacterized protein</fullName>
    </submittedName>
</protein>
<proteinExistence type="predicted"/>
<keyword evidence="2" id="KW-1185">Reference proteome</keyword>